<gene>
    <name evidence="1" type="ORF">G9470_12270</name>
</gene>
<accession>A0ABX1VRZ3</accession>
<comment type="caution">
    <text evidence="1">The sequence shown here is derived from an EMBL/GenBank/DDBJ whole genome shotgun (WGS) entry which is preliminary data.</text>
</comment>
<protein>
    <submittedName>
        <fullName evidence="1">Uncharacterized protein</fullName>
    </submittedName>
</protein>
<dbReference type="RefSeq" id="WP_170821738.1">
    <property type="nucleotide sequence ID" value="NZ_JAAOXG010000021.1"/>
</dbReference>
<name>A0ABX1VRZ3_9FIRM</name>
<dbReference type="Proteomes" id="UP000539052">
    <property type="component" value="Unassembled WGS sequence"/>
</dbReference>
<proteinExistence type="predicted"/>
<reference evidence="1 2" key="1">
    <citation type="submission" date="2020-03" db="EMBL/GenBank/DDBJ databases">
        <title>Genome Sequence of industrial isolate, B5A.</title>
        <authorList>
            <person name="Sharma S."/>
            <person name="Patil P.B."/>
            <person name="Korpole S."/>
        </authorList>
    </citation>
    <scope>NUCLEOTIDE SEQUENCE [LARGE SCALE GENOMIC DNA]</scope>
    <source>
        <strain evidence="1 2">PI-S10-B5A</strain>
    </source>
</reference>
<organism evidence="1 2">
    <name type="scientific">Lacrimispora defluvii</name>
    <dbReference type="NCBI Taxonomy" id="2719233"/>
    <lineage>
        <taxon>Bacteria</taxon>
        <taxon>Bacillati</taxon>
        <taxon>Bacillota</taxon>
        <taxon>Clostridia</taxon>
        <taxon>Lachnospirales</taxon>
        <taxon>Lachnospiraceae</taxon>
        <taxon>Lacrimispora</taxon>
    </lineage>
</organism>
<sequence length="643" mass="69026">MGWAEAKWTVDQILQKIGQAPNNMRAFTAFSVSKTEIGLKFLEPEDSYSDGNLICSVGGVMIRMSETGYPTNTSEGELVIDNKELGKYETEEFVVGGLVEGKTYYFSAFPYSTQGVFNLATNESNHASAAPADGEKVNITINIDDDSAFNSVSVTCVNETDGTKTKSATLTATQRTCSFTVPIGDTYHIEYGAEDGYSKPDNTVSKVSVAGATTDYEATYYYFTATINVTFPAGATLTCASGGTTYTATTSTGSYQFKVHAVGTWVVTATQNGESVSSNVVITSDGQTESIELSFVKIYGISRDKTASSPVWARTDEAVGMTATASVGATAGASNFGNCYPWSGIARETLSTGDVMVKIPKFYFQRYREGNIEHIRIADKKTTGFELHPAFNHTGVEVDYIYVGAYKTSSNNKSVSGASPQVSQTRATFRSNAKAKGAGWSLWDVAVLSAIQMLMLVEFATNNMQSAIGRGYCDSNSAAISTGSCNSVANLTGRPAGTDGKVDVVWRGIEGLWGNVWEWVDGVNWNDGTYYVCNDPSKYADDTATNYTALSFKGATNWSSSYITEEGLDTGDNEHVMLPAAAGSGSESTYDCDACWSSTGWRVFRHGGFWDLGSLCGLFTAILSDTSSDSYTDIGSRLLYIPS</sequence>
<keyword evidence="2" id="KW-1185">Reference proteome</keyword>
<evidence type="ECO:0000313" key="1">
    <source>
        <dbReference type="EMBL" id="NNJ30559.1"/>
    </source>
</evidence>
<evidence type="ECO:0000313" key="2">
    <source>
        <dbReference type="Proteomes" id="UP000539052"/>
    </source>
</evidence>
<dbReference type="EMBL" id="JAAOXG010000021">
    <property type="protein sequence ID" value="NNJ30559.1"/>
    <property type="molecule type" value="Genomic_DNA"/>
</dbReference>